<evidence type="ECO:0000313" key="2">
    <source>
        <dbReference type="EMBL" id="JAH68755.1"/>
    </source>
</evidence>
<reference evidence="2" key="1">
    <citation type="submission" date="2014-11" db="EMBL/GenBank/DDBJ databases">
        <authorList>
            <person name="Amaro Gonzalez C."/>
        </authorList>
    </citation>
    <scope>NUCLEOTIDE SEQUENCE</scope>
</reference>
<organism evidence="2">
    <name type="scientific">Anguilla anguilla</name>
    <name type="common">European freshwater eel</name>
    <name type="synonym">Muraena anguilla</name>
    <dbReference type="NCBI Taxonomy" id="7936"/>
    <lineage>
        <taxon>Eukaryota</taxon>
        <taxon>Metazoa</taxon>
        <taxon>Chordata</taxon>
        <taxon>Craniata</taxon>
        <taxon>Vertebrata</taxon>
        <taxon>Euteleostomi</taxon>
        <taxon>Actinopterygii</taxon>
        <taxon>Neopterygii</taxon>
        <taxon>Teleostei</taxon>
        <taxon>Anguilliformes</taxon>
        <taxon>Anguillidae</taxon>
        <taxon>Anguilla</taxon>
    </lineage>
</organism>
<dbReference type="AlphaFoldDB" id="A0A0E9UU90"/>
<feature type="region of interest" description="Disordered" evidence="1">
    <location>
        <begin position="1"/>
        <end position="23"/>
    </location>
</feature>
<name>A0A0E9UU90_ANGAN</name>
<accession>A0A0E9UU90</accession>
<reference evidence="2" key="2">
    <citation type="journal article" date="2015" name="Fish Shellfish Immunol.">
        <title>Early steps in the European eel (Anguilla anguilla)-Vibrio vulnificus interaction in the gills: Role of the RtxA13 toxin.</title>
        <authorList>
            <person name="Callol A."/>
            <person name="Pajuelo D."/>
            <person name="Ebbesson L."/>
            <person name="Teles M."/>
            <person name="MacKenzie S."/>
            <person name="Amaro C."/>
        </authorList>
    </citation>
    <scope>NUCLEOTIDE SEQUENCE</scope>
</reference>
<evidence type="ECO:0000256" key="1">
    <source>
        <dbReference type="SAM" id="MobiDB-lite"/>
    </source>
</evidence>
<sequence>METDNVNAFSVPSGFTNSAPHPL</sequence>
<dbReference type="EMBL" id="GBXM01039822">
    <property type="protein sequence ID" value="JAH68755.1"/>
    <property type="molecule type" value="Transcribed_RNA"/>
</dbReference>
<proteinExistence type="predicted"/>
<protein>
    <submittedName>
        <fullName evidence="2">Uncharacterized protein</fullName>
    </submittedName>
</protein>